<keyword evidence="3" id="KW-1185">Reference proteome</keyword>
<dbReference type="AlphaFoldDB" id="A0AAW1SNA3"/>
<name>A0AAW1SNA3_9CHLO</name>
<reference evidence="2 3" key="1">
    <citation type="journal article" date="2024" name="Nat. Commun.">
        <title>Phylogenomics reveals the evolutionary origins of lichenization in chlorophyte algae.</title>
        <authorList>
            <person name="Puginier C."/>
            <person name="Libourel C."/>
            <person name="Otte J."/>
            <person name="Skaloud P."/>
            <person name="Haon M."/>
            <person name="Grisel S."/>
            <person name="Petersen M."/>
            <person name="Berrin J.G."/>
            <person name="Delaux P.M."/>
            <person name="Dal Grande F."/>
            <person name="Keller J."/>
        </authorList>
    </citation>
    <scope>NUCLEOTIDE SEQUENCE [LARGE SCALE GENOMIC DNA]</scope>
    <source>
        <strain evidence="2 3">SAG 2523</strain>
    </source>
</reference>
<evidence type="ECO:0008006" key="4">
    <source>
        <dbReference type="Google" id="ProtNLM"/>
    </source>
</evidence>
<evidence type="ECO:0000313" key="2">
    <source>
        <dbReference type="EMBL" id="KAK9848561.1"/>
    </source>
</evidence>
<evidence type="ECO:0000256" key="1">
    <source>
        <dbReference type="SAM" id="MobiDB-lite"/>
    </source>
</evidence>
<dbReference type="EMBL" id="JALJOV010001392">
    <property type="protein sequence ID" value="KAK9848561.1"/>
    <property type="molecule type" value="Genomic_DNA"/>
</dbReference>
<dbReference type="Proteomes" id="UP001485043">
    <property type="component" value="Unassembled WGS sequence"/>
</dbReference>
<feature type="region of interest" description="Disordered" evidence="1">
    <location>
        <begin position="42"/>
        <end position="62"/>
    </location>
</feature>
<comment type="caution">
    <text evidence="2">The sequence shown here is derived from an EMBL/GenBank/DDBJ whole genome shotgun (WGS) entry which is preliminary data.</text>
</comment>
<gene>
    <name evidence="2" type="ORF">WJX84_009277</name>
</gene>
<accession>A0AAW1SNA3</accession>
<organism evidence="2 3">
    <name type="scientific">Apatococcus fuscideae</name>
    <dbReference type="NCBI Taxonomy" id="2026836"/>
    <lineage>
        <taxon>Eukaryota</taxon>
        <taxon>Viridiplantae</taxon>
        <taxon>Chlorophyta</taxon>
        <taxon>core chlorophytes</taxon>
        <taxon>Trebouxiophyceae</taxon>
        <taxon>Chlorellales</taxon>
        <taxon>Chlorellaceae</taxon>
        <taxon>Apatococcus</taxon>
    </lineage>
</organism>
<sequence>MDTTALTSRVARQPGNIKQQDAITRRALPRQPRSVGPARQCAAASDLASTQPAASTGGIRAAERSDTGPHAALWGAVAAYIALTGTAQASLCCLGGLGAGLVYFELLKGQVESLKPGQRSPVLAAQEISVPPLKALALTLAAYSYAIRPRLVIPAALAAGVAAWNSNGLGPKLGWGDDLALIIGFLSFKAPLLLQLWDDNKPRVKSVEELRAARRPVFEPLEVDDTPFDLSKRTGR</sequence>
<protein>
    <recommendedName>
        <fullName evidence="4">DUF1232 domain-containing protein</fullName>
    </recommendedName>
</protein>
<proteinExistence type="predicted"/>
<evidence type="ECO:0000313" key="3">
    <source>
        <dbReference type="Proteomes" id="UP001485043"/>
    </source>
</evidence>